<sequence length="169" mass="18976">MDARAHFLQLARYNVWATRRLVEALAEVSESDYRKDLGLFFKSIHGTLNHLLVGEHMLWYPRFARGVSPKVELNAEVEPDRDRLGQALKGGAANWLPLIESWPAERFNGALNYTNMRGQAMSLPFAATLAHVFNHGTHHRGQVTAALTALGQPCPELDLVYLLQEESKA</sequence>
<dbReference type="PANTHER" id="PTHR37302">
    <property type="entry name" value="SLR1116 PROTEIN"/>
    <property type="match status" value="1"/>
</dbReference>
<reference evidence="4" key="1">
    <citation type="journal article" date="2019" name="Int. J. Syst. Evol. Microbiol.">
        <title>The Global Catalogue of Microorganisms (GCM) 10K type strain sequencing project: providing services to taxonomists for standard genome sequencing and annotation.</title>
        <authorList>
            <consortium name="The Broad Institute Genomics Platform"/>
            <consortium name="The Broad Institute Genome Sequencing Center for Infectious Disease"/>
            <person name="Wu L."/>
            <person name="Ma J."/>
        </authorList>
    </citation>
    <scope>NUCLEOTIDE SEQUENCE [LARGE SCALE GENOMIC DNA]</scope>
    <source>
        <strain evidence="4">CCUG 54518</strain>
    </source>
</reference>
<comment type="similarity">
    <text evidence="1">Belongs to the DinB family.</text>
</comment>
<gene>
    <name evidence="3" type="ORF">ACFQNJ_10760</name>
</gene>
<evidence type="ECO:0000313" key="4">
    <source>
        <dbReference type="Proteomes" id="UP001596495"/>
    </source>
</evidence>
<dbReference type="Gene3D" id="1.20.120.450">
    <property type="entry name" value="dinb family like domain"/>
    <property type="match status" value="1"/>
</dbReference>
<dbReference type="Pfam" id="PF05163">
    <property type="entry name" value="DinB"/>
    <property type="match status" value="1"/>
</dbReference>
<evidence type="ECO:0000313" key="3">
    <source>
        <dbReference type="EMBL" id="MFC7434984.1"/>
    </source>
</evidence>
<protein>
    <submittedName>
        <fullName evidence="3">DinB family protein</fullName>
    </submittedName>
</protein>
<proteinExistence type="inferred from homology"/>
<comment type="caution">
    <text evidence="3">The sequence shown here is derived from an EMBL/GenBank/DDBJ whole genome shotgun (WGS) entry which is preliminary data.</text>
</comment>
<keyword evidence="4" id="KW-1185">Reference proteome</keyword>
<accession>A0ABW2RAH8</accession>
<evidence type="ECO:0000256" key="2">
    <source>
        <dbReference type="ARBA" id="ARBA00022723"/>
    </source>
</evidence>
<evidence type="ECO:0000256" key="1">
    <source>
        <dbReference type="ARBA" id="ARBA00008635"/>
    </source>
</evidence>
<keyword evidence="2" id="KW-0479">Metal-binding</keyword>
<organism evidence="3 4">
    <name type="scientific">Hydrogenophaga bisanensis</name>
    <dbReference type="NCBI Taxonomy" id="439611"/>
    <lineage>
        <taxon>Bacteria</taxon>
        <taxon>Pseudomonadati</taxon>
        <taxon>Pseudomonadota</taxon>
        <taxon>Betaproteobacteria</taxon>
        <taxon>Burkholderiales</taxon>
        <taxon>Comamonadaceae</taxon>
        <taxon>Hydrogenophaga</taxon>
    </lineage>
</organism>
<dbReference type="SUPFAM" id="SSF109854">
    <property type="entry name" value="DinB/YfiT-like putative metalloenzymes"/>
    <property type="match status" value="1"/>
</dbReference>
<dbReference type="InterPro" id="IPR034660">
    <property type="entry name" value="DinB/YfiT-like"/>
</dbReference>
<dbReference type="InterPro" id="IPR007837">
    <property type="entry name" value="DinB"/>
</dbReference>
<dbReference type="Proteomes" id="UP001596495">
    <property type="component" value="Unassembled WGS sequence"/>
</dbReference>
<name>A0ABW2RAH8_9BURK</name>
<dbReference type="RefSeq" id="WP_382256986.1">
    <property type="nucleotide sequence ID" value="NZ_JBHTBX010000006.1"/>
</dbReference>
<dbReference type="PANTHER" id="PTHR37302:SF1">
    <property type="entry name" value="PROTEIN DINB"/>
    <property type="match status" value="1"/>
</dbReference>
<dbReference type="EMBL" id="JBHTBX010000006">
    <property type="protein sequence ID" value="MFC7434984.1"/>
    <property type="molecule type" value="Genomic_DNA"/>
</dbReference>